<dbReference type="Proteomes" id="UP001385951">
    <property type="component" value="Unassembled WGS sequence"/>
</dbReference>
<evidence type="ECO:0000313" key="2">
    <source>
        <dbReference type="EMBL" id="KAK7681711.1"/>
    </source>
</evidence>
<name>A0AAW0FM28_9APHY</name>
<organism evidence="2 3">
    <name type="scientific">Cerrena zonata</name>
    <dbReference type="NCBI Taxonomy" id="2478898"/>
    <lineage>
        <taxon>Eukaryota</taxon>
        <taxon>Fungi</taxon>
        <taxon>Dikarya</taxon>
        <taxon>Basidiomycota</taxon>
        <taxon>Agaricomycotina</taxon>
        <taxon>Agaricomycetes</taxon>
        <taxon>Polyporales</taxon>
        <taxon>Cerrenaceae</taxon>
        <taxon>Cerrena</taxon>
    </lineage>
</organism>
<protein>
    <recommendedName>
        <fullName evidence="1">BTB domain-containing protein</fullName>
    </recommendedName>
</protein>
<dbReference type="EMBL" id="JASBNA010000039">
    <property type="protein sequence ID" value="KAK7681711.1"/>
    <property type="molecule type" value="Genomic_DNA"/>
</dbReference>
<dbReference type="InterPro" id="IPR000210">
    <property type="entry name" value="BTB/POZ_dom"/>
</dbReference>
<keyword evidence="3" id="KW-1185">Reference proteome</keyword>
<evidence type="ECO:0000313" key="3">
    <source>
        <dbReference type="Proteomes" id="UP001385951"/>
    </source>
</evidence>
<dbReference type="Pfam" id="PF00651">
    <property type="entry name" value="BTB"/>
    <property type="match status" value="1"/>
</dbReference>
<gene>
    <name evidence="2" type="ORF">QCA50_015058</name>
</gene>
<feature type="domain" description="BTB" evidence="1">
    <location>
        <begin position="17"/>
        <end position="82"/>
    </location>
</feature>
<evidence type="ECO:0000259" key="1">
    <source>
        <dbReference type="PROSITE" id="PS50097"/>
    </source>
</evidence>
<dbReference type="InterPro" id="IPR011333">
    <property type="entry name" value="SKP1/BTB/POZ_sf"/>
</dbReference>
<accession>A0AAW0FM28</accession>
<proteinExistence type="predicted"/>
<comment type="caution">
    <text evidence="2">The sequence shown here is derived from an EMBL/GenBank/DDBJ whole genome shotgun (WGS) entry which is preliminary data.</text>
</comment>
<dbReference type="SMART" id="SM00225">
    <property type="entry name" value="BTB"/>
    <property type="match status" value="1"/>
</dbReference>
<dbReference type="SUPFAM" id="SSF54695">
    <property type="entry name" value="POZ domain"/>
    <property type="match status" value="1"/>
</dbReference>
<dbReference type="Gene3D" id="3.30.710.10">
    <property type="entry name" value="Potassium Channel Kv1.1, Chain A"/>
    <property type="match status" value="1"/>
</dbReference>
<reference evidence="2 3" key="1">
    <citation type="submission" date="2022-09" db="EMBL/GenBank/DDBJ databases">
        <authorList>
            <person name="Palmer J.M."/>
        </authorList>
    </citation>
    <scope>NUCLEOTIDE SEQUENCE [LARGE SCALE GENOMIC DNA]</scope>
    <source>
        <strain evidence="2 3">DSM 7382</strain>
    </source>
</reference>
<dbReference type="AlphaFoldDB" id="A0AAW0FM28"/>
<sequence>MAEQSTHTSASFAYANADIILRSGDRDAAMDFRVHRLILSLASPFFETTLSLPQNPAQDTQIPVVNMVESSEVIDALLRYIYPIANPSIEMLETLSQTLSAAIKYDIDIAVQDLRKRLVHESFLQSSPLMVFAIALKLDLKEELQIATKQVVRTKITDVEPFEELKDIDAYLYARLVRLWSQRCSQAVDIANKYPKFSCQSGGARHNCHTWWHQYITNVCNEVSQRPSTTIISAPLYILNSYLQCEFSRGLEHAAGMIKKIDDLQDTLDLP</sequence>
<dbReference type="PROSITE" id="PS50097">
    <property type="entry name" value="BTB"/>
    <property type="match status" value="1"/>
</dbReference>
<dbReference type="CDD" id="cd18186">
    <property type="entry name" value="BTB_POZ_ZBTB_KLHL-like"/>
    <property type="match status" value="1"/>
</dbReference>